<comment type="similarity">
    <text evidence="3 6">Belongs to the MoeA family.</text>
</comment>
<dbReference type="Pfam" id="PF00994">
    <property type="entry name" value="MoCF_biosynth"/>
    <property type="match status" value="1"/>
</dbReference>
<evidence type="ECO:0000256" key="4">
    <source>
        <dbReference type="ARBA" id="ARBA00023150"/>
    </source>
</evidence>
<dbReference type="InterPro" id="IPR036425">
    <property type="entry name" value="MoaB/Mog-like_dom_sf"/>
</dbReference>
<dbReference type="InterPro" id="IPR036135">
    <property type="entry name" value="MoeA_linker/N_sf"/>
</dbReference>
<dbReference type="STRING" id="315423.SAMN04488020_10724"/>
<dbReference type="InterPro" id="IPR008284">
    <property type="entry name" value="MoCF_biosynth_CS"/>
</dbReference>
<dbReference type="CDD" id="cd00887">
    <property type="entry name" value="MoeA"/>
    <property type="match status" value="1"/>
</dbReference>
<sequence length="702" mass="74006">MKPFDTILVVDWSAAQGRAAARANTIWIGIARDGVAEAPRHMPTRRAAEAWLADTLRTEIAAGRRVMAAFDFPFGYPQGFARAVTGQDDTLALWDWLADRIEDDDTGRNNRFAVASDLNRLFPGTGPFWGKPNETDWPDIPYRGSTRDGHGMAEKRACDAAAAASSVWQLAFPPTVGSQALMGLPMLSRLRRIDGTVAWPFEPWQDAPAVLTEIWPGLIENAMPPKGDGIRDRHQVRLLAHALAALPVDELARMMDVDAPEEGWILGAGRRGRLTDLAASAPAEAPLAPPPLSNDCFALPPGIEWTPVDDALALLRDRLRPVTGAEQIAAADADGRILAAPATATRANPPGPNSAVDGYGFAHEVTGDGPQSLPLVTGRAAAGAPYAGTVPRGQAVRILTGALLPEGVDTVVLEEDTRTDGTTVAFNGPVKPRANTRQAGEDVAAGDTLLAAGARLRPPDLALLAAAGVAQVSVRRPLRVGVLSTGDELAAPGSTMDPARTYDANRPMLLALAARWGHAAVDLGHVEDDRNALRDRLDGAEADVILTSGGASAGDEDHVSALLREEGALTSWRIALKPGRPLALGMRAGLPVFGLPGNPVASFVCALIFARPALSLMAGGGWAEPLAMTVPAAFEKRKKPGRREYLRARLGPEGVETFASEGSGRVSGLSWADGLVELSDGAAQIAPGDPVRFLPYAGFGLF</sequence>
<gene>
    <name evidence="8" type="primary">moeA_2</name>
    <name evidence="8" type="ORF">PAM7066_02496</name>
</gene>
<dbReference type="UniPathway" id="UPA00344"/>
<dbReference type="InterPro" id="IPR001453">
    <property type="entry name" value="MoaB/Mog_dom"/>
</dbReference>
<accession>A0A1Y5T5W3</accession>
<dbReference type="Gene3D" id="2.170.190.11">
    <property type="entry name" value="Molybdopterin biosynthesis moea protein, domain 3"/>
    <property type="match status" value="1"/>
</dbReference>
<dbReference type="Gene3D" id="3.90.105.10">
    <property type="entry name" value="Molybdopterin biosynthesis moea protein, domain 2"/>
    <property type="match status" value="1"/>
</dbReference>
<keyword evidence="6" id="KW-0500">Molybdenum</keyword>
<keyword evidence="6" id="KW-0479">Metal-binding</keyword>
<dbReference type="PANTHER" id="PTHR10192">
    <property type="entry name" value="MOLYBDOPTERIN BIOSYNTHESIS PROTEIN"/>
    <property type="match status" value="1"/>
</dbReference>
<dbReference type="Gene3D" id="2.40.340.10">
    <property type="entry name" value="MoeA, C-terminal, domain IV"/>
    <property type="match status" value="1"/>
</dbReference>
<dbReference type="GO" id="GO:0005829">
    <property type="term" value="C:cytosol"/>
    <property type="evidence" value="ECO:0007669"/>
    <property type="project" value="TreeGrafter"/>
</dbReference>
<comment type="catalytic activity">
    <reaction evidence="5">
        <text>adenylyl-molybdopterin + molybdate = Mo-molybdopterin + AMP + H(+)</text>
        <dbReference type="Rhea" id="RHEA:35047"/>
        <dbReference type="ChEBI" id="CHEBI:15378"/>
        <dbReference type="ChEBI" id="CHEBI:36264"/>
        <dbReference type="ChEBI" id="CHEBI:62727"/>
        <dbReference type="ChEBI" id="CHEBI:71302"/>
        <dbReference type="ChEBI" id="CHEBI:456215"/>
        <dbReference type="EC" id="2.10.1.1"/>
    </reaction>
</comment>
<proteinExistence type="inferred from homology"/>
<comment type="cofactor">
    <cofactor evidence="6">
        <name>Mg(2+)</name>
        <dbReference type="ChEBI" id="CHEBI:18420"/>
    </cofactor>
</comment>
<dbReference type="InterPro" id="IPR005110">
    <property type="entry name" value="MoeA_linker/N"/>
</dbReference>
<dbReference type="EC" id="2.10.1.1" evidence="6"/>
<evidence type="ECO:0000313" key="9">
    <source>
        <dbReference type="Proteomes" id="UP000193870"/>
    </source>
</evidence>
<dbReference type="Pfam" id="PF03454">
    <property type="entry name" value="MoeA_C"/>
    <property type="match status" value="1"/>
</dbReference>
<dbReference type="SMART" id="SM00852">
    <property type="entry name" value="MoCF_biosynth"/>
    <property type="match status" value="1"/>
</dbReference>
<dbReference type="NCBIfam" id="NF045515">
    <property type="entry name" value="Glp_gephyrin"/>
    <property type="match status" value="1"/>
</dbReference>
<evidence type="ECO:0000256" key="6">
    <source>
        <dbReference type="RuleBase" id="RU365090"/>
    </source>
</evidence>
<dbReference type="EMBL" id="FWFV01000007">
    <property type="protein sequence ID" value="SLN53221.1"/>
    <property type="molecule type" value="Genomic_DNA"/>
</dbReference>
<dbReference type="SUPFAM" id="SSF63882">
    <property type="entry name" value="MoeA N-terminal region -like"/>
    <property type="match status" value="1"/>
</dbReference>
<dbReference type="AlphaFoldDB" id="A0A1Y5T5W3"/>
<dbReference type="InterPro" id="IPR038987">
    <property type="entry name" value="MoeA-like"/>
</dbReference>
<dbReference type="InterPro" id="IPR005111">
    <property type="entry name" value="MoeA_C_domain_IV"/>
</dbReference>
<dbReference type="InterPro" id="IPR036688">
    <property type="entry name" value="MoeA_C_domain_IV_sf"/>
</dbReference>
<comment type="function">
    <text evidence="1 6">Catalyzes the insertion of molybdate into adenylated molybdopterin with the concomitant release of AMP.</text>
</comment>
<keyword evidence="4 6" id="KW-0501">Molybdenum cofactor biosynthesis</keyword>
<comment type="pathway">
    <text evidence="2 6">Cofactor biosynthesis; molybdopterin biosynthesis.</text>
</comment>
<evidence type="ECO:0000256" key="2">
    <source>
        <dbReference type="ARBA" id="ARBA00005046"/>
    </source>
</evidence>
<evidence type="ECO:0000256" key="3">
    <source>
        <dbReference type="ARBA" id="ARBA00010763"/>
    </source>
</evidence>
<evidence type="ECO:0000259" key="7">
    <source>
        <dbReference type="SMART" id="SM00852"/>
    </source>
</evidence>
<keyword evidence="6" id="KW-0460">Magnesium</keyword>
<dbReference type="PANTHER" id="PTHR10192:SF5">
    <property type="entry name" value="GEPHYRIN"/>
    <property type="match status" value="1"/>
</dbReference>
<evidence type="ECO:0000313" key="8">
    <source>
        <dbReference type="EMBL" id="SLN53221.1"/>
    </source>
</evidence>
<feature type="domain" description="MoaB/Mog" evidence="7">
    <location>
        <begin position="481"/>
        <end position="616"/>
    </location>
</feature>
<dbReference type="OrthoDB" id="9804758at2"/>
<keyword evidence="6 8" id="KW-0808">Transferase</keyword>
<dbReference type="GO" id="GO:0046872">
    <property type="term" value="F:metal ion binding"/>
    <property type="evidence" value="ECO:0007669"/>
    <property type="project" value="UniProtKB-UniRule"/>
</dbReference>
<dbReference type="SUPFAM" id="SSF53218">
    <property type="entry name" value="Molybdenum cofactor biosynthesis proteins"/>
    <property type="match status" value="1"/>
</dbReference>
<dbReference type="GO" id="GO:0061599">
    <property type="term" value="F:molybdopterin molybdotransferase activity"/>
    <property type="evidence" value="ECO:0007669"/>
    <property type="project" value="UniProtKB-UniRule"/>
</dbReference>
<dbReference type="SUPFAM" id="SSF63867">
    <property type="entry name" value="MoeA C-terminal domain-like"/>
    <property type="match status" value="1"/>
</dbReference>
<dbReference type="RefSeq" id="WP_085854505.1">
    <property type="nucleotide sequence ID" value="NZ_FOPF01000007.1"/>
</dbReference>
<dbReference type="GO" id="GO:0006777">
    <property type="term" value="P:Mo-molybdopterin cofactor biosynthetic process"/>
    <property type="evidence" value="ECO:0007669"/>
    <property type="project" value="UniProtKB-UniRule"/>
</dbReference>
<dbReference type="Proteomes" id="UP000193870">
    <property type="component" value="Unassembled WGS sequence"/>
</dbReference>
<organism evidence="8 9">
    <name type="scientific">Palleronia marisminoris</name>
    <dbReference type="NCBI Taxonomy" id="315423"/>
    <lineage>
        <taxon>Bacteria</taxon>
        <taxon>Pseudomonadati</taxon>
        <taxon>Pseudomonadota</taxon>
        <taxon>Alphaproteobacteria</taxon>
        <taxon>Rhodobacterales</taxon>
        <taxon>Roseobacteraceae</taxon>
        <taxon>Palleronia</taxon>
    </lineage>
</organism>
<keyword evidence="9" id="KW-1185">Reference proteome</keyword>
<protein>
    <recommendedName>
        <fullName evidence="6">Molybdopterin molybdenumtransferase</fullName>
        <ecNumber evidence="6">2.10.1.1</ecNumber>
    </recommendedName>
</protein>
<dbReference type="Pfam" id="PF03453">
    <property type="entry name" value="MoeA_N"/>
    <property type="match status" value="1"/>
</dbReference>
<dbReference type="PROSITE" id="PS01079">
    <property type="entry name" value="MOCF_BIOSYNTHESIS_2"/>
    <property type="match status" value="1"/>
</dbReference>
<dbReference type="Gene3D" id="3.40.980.10">
    <property type="entry name" value="MoaB/Mog-like domain"/>
    <property type="match status" value="1"/>
</dbReference>
<evidence type="ECO:0000256" key="1">
    <source>
        <dbReference type="ARBA" id="ARBA00002901"/>
    </source>
</evidence>
<reference evidence="8 9" key="1">
    <citation type="submission" date="2017-03" db="EMBL/GenBank/DDBJ databases">
        <authorList>
            <person name="Afonso C.L."/>
            <person name="Miller P.J."/>
            <person name="Scott M.A."/>
            <person name="Spackman E."/>
            <person name="Goraichik I."/>
            <person name="Dimitrov K.M."/>
            <person name="Suarez D.L."/>
            <person name="Swayne D.E."/>
        </authorList>
    </citation>
    <scope>NUCLEOTIDE SEQUENCE [LARGE SCALE GENOMIC DNA]</scope>
    <source>
        <strain evidence="8 9">CECT 7066</strain>
    </source>
</reference>
<evidence type="ECO:0000256" key="5">
    <source>
        <dbReference type="ARBA" id="ARBA00047317"/>
    </source>
</evidence>
<name>A0A1Y5T5W3_9RHOB</name>